<dbReference type="GO" id="GO:0005576">
    <property type="term" value="C:extracellular region"/>
    <property type="evidence" value="ECO:0007669"/>
    <property type="project" value="InterPro"/>
</dbReference>
<dbReference type="SUPFAM" id="SSF48619">
    <property type="entry name" value="Phospholipase A2, PLA2"/>
    <property type="match status" value="1"/>
</dbReference>
<accession>A0A0G4ENX1</accession>
<dbReference type="InterPro" id="IPR036444">
    <property type="entry name" value="PLipase_A2_dom_sf"/>
</dbReference>
<evidence type="ECO:0000313" key="3">
    <source>
        <dbReference type="Proteomes" id="UP000041254"/>
    </source>
</evidence>
<dbReference type="GO" id="GO:0016042">
    <property type="term" value="P:lipid catabolic process"/>
    <property type="evidence" value="ECO:0007669"/>
    <property type="project" value="InterPro"/>
</dbReference>
<organism evidence="2 3">
    <name type="scientific">Vitrella brassicaformis (strain CCMP3155)</name>
    <dbReference type="NCBI Taxonomy" id="1169540"/>
    <lineage>
        <taxon>Eukaryota</taxon>
        <taxon>Sar</taxon>
        <taxon>Alveolata</taxon>
        <taxon>Colpodellida</taxon>
        <taxon>Vitrellaceae</taxon>
        <taxon>Vitrella</taxon>
    </lineage>
</organism>
<proteinExistence type="predicted"/>
<dbReference type="Pfam" id="PF06951">
    <property type="entry name" value="PLA2G12"/>
    <property type="match status" value="1"/>
</dbReference>
<reference evidence="2 3" key="1">
    <citation type="submission" date="2014-11" db="EMBL/GenBank/DDBJ databases">
        <authorList>
            <person name="Zhu J."/>
            <person name="Qi W."/>
            <person name="Song R."/>
        </authorList>
    </citation>
    <scope>NUCLEOTIDE SEQUENCE [LARGE SCALE GENOMIC DNA]</scope>
</reference>
<dbReference type="VEuPathDB" id="CryptoDB:Vbra_20635"/>
<sequence length="233" mass="25388">MKYLFLALALSAMAARSQLCEFECPSGTKMLQDYEYVSNGCGSETMGIRVDPEFAFEPCCDLHDACYEICGMARETCEDEFSSCMKKVCDGLTNEDDRARCSNQQKLFVFGTTAFGCVSFLSAQKESCTCAEPSACSLEAQVAPPAFMEGAAAAAAGEAACDPAKQLMRGALEKMYGKLSMADKAGNATFIESTLDKHEAKYPELVLSMIKQYPKQLIKMKEWGASDNDADRV</sequence>
<protein>
    <recommendedName>
        <fullName evidence="4">Phospholipase A2</fullName>
    </recommendedName>
</protein>
<dbReference type="GO" id="GO:0004623">
    <property type="term" value="F:phospholipase A2 activity"/>
    <property type="evidence" value="ECO:0007669"/>
    <property type="project" value="InterPro"/>
</dbReference>
<dbReference type="Gene3D" id="1.20.90.10">
    <property type="entry name" value="Phospholipase A2 domain"/>
    <property type="match status" value="1"/>
</dbReference>
<gene>
    <name evidence="2" type="ORF">Vbra_20635</name>
</gene>
<dbReference type="GO" id="GO:0006644">
    <property type="term" value="P:phospholipid metabolic process"/>
    <property type="evidence" value="ECO:0007669"/>
    <property type="project" value="InterPro"/>
</dbReference>
<dbReference type="InterPro" id="IPR010711">
    <property type="entry name" value="PLA2G12"/>
</dbReference>
<dbReference type="PANTHER" id="PTHR12824:SF8">
    <property type="entry name" value="GXIVSPLA2, ISOFORM A"/>
    <property type="match status" value="1"/>
</dbReference>
<evidence type="ECO:0008006" key="4">
    <source>
        <dbReference type="Google" id="ProtNLM"/>
    </source>
</evidence>
<keyword evidence="3" id="KW-1185">Reference proteome</keyword>
<evidence type="ECO:0000313" key="2">
    <source>
        <dbReference type="EMBL" id="CEL99495.1"/>
    </source>
</evidence>
<keyword evidence="1" id="KW-0732">Signal</keyword>
<dbReference type="OMA" id="ICGMARE"/>
<dbReference type="EMBL" id="CDMY01000282">
    <property type="protein sequence ID" value="CEL99495.1"/>
    <property type="molecule type" value="Genomic_DNA"/>
</dbReference>
<name>A0A0G4ENX1_VITBC</name>
<feature type="signal peptide" evidence="1">
    <location>
        <begin position="1"/>
        <end position="17"/>
    </location>
</feature>
<dbReference type="AlphaFoldDB" id="A0A0G4ENX1"/>
<evidence type="ECO:0000256" key="1">
    <source>
        <dbReference type="SAM" id="SignalP"/>
    </source>
</evidence>
<dbReference type="InParanoid" id="A0A0G4ENX1"/>
<feature type="chain" id="PRO_5005187395" description="Phospholipase A2" evidence="1">
    <location>
        <begin position="18"/>
        <end position="233"/>
    </location>
</feature>
<dbReference type="GO" id="GO:0050482">
    <property type="term" value="P:arachidonate secretion"/>
    <property type="evidence" value="ECO:0007669"/>
    <property type="project" value="InterPro"/>
</dbReference>
<dbReference type="GO" id="GO:0005509">
    <property type="term" value="F:calcium ion binding"/>
    <property type="evidence" value="ECO:0007669"/>
    <property type="project" value="InterPro"/>
</dbReference>
<dbReference type="OrthoDB" id="3935740at2759"/>
<dbReference type="Proteomes" id="UP000041254">
    <property type="component" value="Unassembled WGS sequence"/>
</dbReference>
<dbReference type="PANTHER" id="PTHR12824">
    <property type="entry name" value="GROUP XII SECRETORY PHOSPHOLIPASE A2 FAMILY MEMBER"/>
    <property type="match status" value="1"/>
</dbReference>